<dbReference type="Proteomes" id="UP000727490">
    <property type="component" value="Unassembled WGS sequence"/>
</dbReference>
<name>A0A951IVF7_9BACT</name>
<reference evidence="1 2" key="1">
    <citation type="journal article" date="2020" name="Syst. Appl. Microbiol.">
        <title>Arthrospiribacter ruber gen. nov., sp. nov., a novel bacterium isolated from Arthrospira cultures.</title>
        <authorList>
            <person name="Waleron M."/>
            <person name="Misztak A."/>
            <person name="Waleron M.M."/>
            <person name="Furmaniak M."/>
            <person name="Mrozik A."/>
            <person name="Waleron K."/>
        </authorList>
    </citation>
    <scope>NUCLEOTIDE SEQUENCE [LARGE SCALE GENOMIC DNA]</scope>
    <source>
        <strain evidence="1 2">DPMB0001</strain>
    </source>
</reference>
<dbReference type="EMBL" id="RPHB01000002">
    <property type="protein sequence ID" value="MBW3466934.1"/>
    <property type="molecule type" value="Genomic_DNA"/>
</dbReference>
<evidence type="ECO:0000313" key="2">
    <source>
        <dbReference type="Proteomes" id="UP000727490"/>
    </source>
</evidence>
<gene>
    <name evidence="1" type="ORF">EGN73_03815</name>
</gene>
<comment type="caution">
    <text evidence="1">The sequence shown here is derived from an EMBL/GenBank/DDBJ whole genome shotgun (WGS) entry which is preliminary data.</text>
</comment>
<evidence type="ECO:0000313" key="1">
    <source>
        <dbReference type="EMBL" id="MBW3466934.1"/>
    </source>
</evidence>
<keyword evidence="2" id="KW-1185">Reference proteome</keyword>
<dbReference type="AlphaFoldDB" id="A0A951IVF7"/>
<accession>A0A951IVF7</accession>
<protein>
    <submittedName>
        <fullName evidence="1">Uncharacterized protein</fullName>
    </submittedName>
</protein>
<sequence length="63" mass="7045">MPKAPESGALKICIGDITLYRVFFGKEEMGRFGNSDIDAIMASITPNRYARRFSGVKENVVYL</sequence>
<organism evidence="1 2">
    <name type="scientific">Arthrospiribacter ruber</name>
    <dbReference type="NCBI Taxonomy" id="2487934"/>
    <lineage>
        <taxon>Bacteria</taxon>
        <taxon>Pseudomonadati</taxon>
        <taxon>Bacteroidota</taxon>
        <taxon>Cytophagia</taxon>
        <taxon>Cytophagales</taxon>
        <taxon>Cyclobacteriaceae</taxon>
        <taxon>Arthrospiribacter</taxon>
    </lineage>
</organism>
<dbReference type="RefSeq" id="WP_219287148.1">
    <property type="nucleotide sequence ID" value="NZ_RPHB01000002.1"/>
</dbReference>
<proteinExistence type="predicted"/>